<evidence type="ECO:0000313" key="3">
    <source>
        <dbReference type="Proteomes" id="UP000007431"/>
    </source>
</evidence>
<dbReference type="Proteomes" id="UP000007431">
    <property type="component" value="Unassembled WGS sequence"/>
</dbReference>
<feature type="compositionally biased region" description="Polar residues" evidence="1">
    <location>
        <begin position="9"/>
        <end position="30"/>
    </location>
</feature>
<feature type="region of interest" description="Disordered" evidence="1">
    <location>
        <begin position="60"/>
        <end position="146"/>
    </location>
</feature>
<dbReference type="HOGENOM" id="CLU_104722_0_0_1"/>
<sequence>MFAAVSRAATLSTVALQKSNETETYSSSTLPEVEALRDMRAYEHARQRVKRAEEIARRKALKERSVSGGNAYHSSVTGPGAKAKAASGSSTDDTSSGAEPWAHSRLDDWERTPMPSVGQSPPMLRLEDIVAKPAKSRKSKRKDAEYEMVSPLPPVIALDDANFRDITIDEPWEYIPRPDEVPKASYAAVLRA</sequence>
<evidence type="ECO:0000256" key="1">
    <source>
        <dbReference type="SAM" id="MobiDB-lite"/>
    </source>
</evidence>
<gene>
    <name evidence="2" type="ORF">SCHCODRAFT_231460</name>
</gene>
<feature type="region of interest" description="Disordered" evidence="1">
    <location>
        <begin position="1"/>
        <end position="34"/>
    </location>
</feature>
<evidence type="ECO:0000313" key="2">
    <source>
        <dbReference type="EMBL" id="EFJ02403.1"/>
    </source>
</evidence>
<accession>D8PQA3</accession>
<organism evidence="3">
    <name type="scientific">Schizophyllum commune (strain H4-8 / FGSC 9210)</name>
    <name type="common">Split gill fungus</name>
    <dbReference type="NCBI Taxonomy" id="578458"/>
    <lineage>
        <taxon>Eukaryota</taxon>
        <taxon>Fungi</taxon>
        <taxon>Dikarya</taxon>
        <taxon>Basidiomycota</taxon>
        <taxon>Agaricomycotina</taxon>
        <taxon>Agaricomycetes</taxon>
        <taxon>Agaricomycetidae</taxon>
        <taxon>Agaricales</taxon>
        <taxon>Schizophyllaceae</taxon>
        <taxon>Schizophyllum</taxon>
    </lineage>
</organism>
<keyword evidence="3" id="KW-1185">Reference proteome</keyword>
<reference evidence="2 3" key="1">
    <citation type="journal article" date="2010" name="Nat. Biotechnol.">
        <title>Genome sequence of the model mushroom Schizophyllum commune.</title>
        <authorList>
            <person name="Ohm R.A."/>
            <person name="de Jong J.F."/>
            <person name="Lugones L.G."/>
            <person name="Aerts A."/>
            <person name="Kothe E."/>
            <person name="Stajich J.E."/>
            <person name="de Vries R.P."/>
            <person name="Record E."/>
            <person name="Levasseur A."/>
            <person name="Baker S.E."/>
            <person name="Bartholomew K.A."/>
            <person name="Coutinho P.M."/>
            <person name="Erdmann S."/>
            <person name="Fowler T.J."/>
            <person name="Gathman A.C."/>
            <person name="Lombard V."/>
            <person name="Henrissat B."/>
            <person name="Knabe N."/>
            <person name="Kuees U."/>
            <person name="Lilly W.W."/>
            <person name="Lindquist E."/>
            <person name="Lucas S."/>
            <person name="Magnuson J.K."/>
            <person name="Piumi F."/>
            <person name="Raudaskoski M."/>
            <person name="Salamov A."/>
            <person name="Schmutz J."/>
            <person name="Schwarze F.W.M.R."/>
            <person name="vanKuyk P.A."/>
            <person name="Horton J.S."/>
            <person name="Grigoriev I.V."/>
            <person name="Woesten H.A.B."/>
        </authorList>
    </citation>
    <scope>NUCLEOTIDE SEQUENCE [LARGE SCALE GENOMIC DNA]</scope>
    <source>
        <strain evidence="3">H4-8 / FGSC 9210</strain>
    </source>
</reference>
<dbReference type="AlphaFoldDB" id="D8PQA3"/>
<name>D8PQA3_SCHCM</name>
<dbReference type="InParanoid" id="D8PQA3"/>
<protein>
    <submittedName>
        <fullName evidence="2">Uncharacterized protein</fullName>
    </submittedName>
</protein>
<dbReference type="OrthoDB" id="3245714at2759"/>
<dbReference type="OMA" id="DRAYEHE"/>
<feature type="compositionally biased region" description="Low complexity" evidence="1">
    <location>
        <begin position="81"/>
        <end position="98"/>
    </location>
</feature>
<dbReference type="RefSeq" id="XP_003037305.1">
    <property type="nucleotide sequence ID" value="XM_003037259.1"/>
</dbReference>
<dbReference type="KEGG" id="scm:SCHCO_02611466"/>
<dbReference type="GeneID" id="9590127"/>
<dbReference type="EMBL" id="GL377302">
    <property type="protein sequence ID" value="EFJ02403.1"/>
    <property type="molecule type" value="Genomic_DNA"/>
</dbReference>
<dbReference type="VEuPathDB" id="FungiDB:SCHCODRAFT_02611466"/>
<feature type="compositionally biased region" description="Basic and acidic residues" evidence="1">
    <location>
        <begin position="102"/>
        <end position="111"/>
    </location>
</feature>
<proteinExistence type="predicted"/>